<accession>A0A7U4E882</accession>
<sequence>MLLSTLHSLIHSLSKSEKRYFTLLASSDQKDFYRLYQLLESQAVFNENQVLKAYGEKSPEPARKYLYRTLMKALRLYESEKNTEGKLMSLLQDARILHDKGFFAAALEQLTKLKSLALQHEKFSYRMPALRLELQLHSRSQFSDLNEQMLVEQQNTILEVLEHEQNFARHAYLFETLSCRYWQRGLTQNPAEIQQLNDLLLEEYQLLNSRHYESFEAQKLHLHFQSQYFLMTGAPESSLSVFYELIDLYDQQSARWKDAPIHYVYVLDGILADLRWCEQFEKMPFFIQKLRDFTLHNESLTDLGNALSDSYQLQQYLGEHRYEEAFELAENIAEHYLAPAVPTLPATLKTEMNLLVARVYFHKKLYQNALKLINRRLNEGMMDSPDYWQWLHYMLRLMIQYELGNLDYLEYEIKNLGRRLKKASAPPLFLDWLTLLQRLLKNQKRPPEPTTELHNPQIRRLSQWLPFEEWVQEKTSK</sequence>
<protein>
    <submittedName>
        <fullName evidence="1">Uncharacterized protein</fullName>
    </submittedName>
</protein>
<dbReference type="Proteomes" id="UP000000493">
    <property type="component" value="Chromosome"/>
</dbReference>
<organism evidence="1 2">
    <name type="scientific">Runella slithyformis (strain ATCC 29530 / DSM 19594 / LMG 11500 / NCIMB 11436 / LSU 4)</name>
    <dbReference type="NCBI Taxonomy" id="761193"/>
    <lineage>
        <taxon>Bacteria</taxon>
        <taxon>Pseudomonadati</taxon>
        <taxon>Bacteroidota</taxon>
        <taxon>Cytophagia</taxon>
        <taxon>Cytophagales</taxon>
        <taxon>Spirosomataceae</taxon>
        <taxon>Runella</taxon>
    </lineage>
</organism>
<gene>
    <name evidence="1" type="ordered locus">Runsl_4756</name>
</gene>
<reference evidence="1 2" key="2">
    <citation type="journal article" date="2012" name="Stand. Genomic Sci.">
        <title>Complete genome sequence of the aquatic bacterium Runella slithyformis type strain (LSU 4(T)).</title>
        <authorList>
            <person name="Copeland A."/>
            <person name="Zhang X."/>
            <person name="Misra M."/>
            <person name="Lapidus A."/>
            <person name="Nolan M."/>
            <person name="Lucas S."/>
            <person name="Deshpande S."/>
            <person name="Cheng J.F."/>
            <person name="Tapia R."/>
            <person name="Goodwin L.A."/>
            <person name="Pitluck S."/>
            <person name="Liolios K."/>
            <person name="Pagani I."/>
            <person name="Ivanova N."/>
            <person name="Mikhailova N."/>
            <person name="Pati A."/>
            <person name="Chen A."/>
            <person name="Palaniappan K."/>
            <person name="Land M."/>
            <person name="Hauser L."/>
            <person name="Pan C."/>
            <person name="Jeffries C.D."/>
            <person name="Detter J.C."/>
            <person name="Brambilla E.M."/>
            <person name="Rohde M."/>
            <person name="Djao O.D."/>
            <person name="Goker M."/>
            <person name="Sikorski J."/>
            <person name="Tindall B.J."/>
            <person name="Woyke T."/>
            <person name="Bristow J."/>
            <person name="Eisen J.A."/>
            <person name="Markowitz V."/>
            <person name="Hugenholtz P."/>
            <person name="Kyrpides N.C."/>
            <person name="Klenk H.P."/>
            <person name="Mavromatis K."/>
        </authorList>
    </citation>
    <scope>NUCLEOTIDE SEQUENCE [LARGE SCALE GENOMIC DNA]</scope>
    <source>
        <strain evidence="2">ATCC 29530 / DSM 19594 / LMG 11500 / NCIMB 11436 / LSU 4</strain>
    </source>
</reference>
<evidence type="ECO:0000313" key="1">
    <source>
        <dbReference type="EMBL" id="AEI51073.1"/>
    </source>
</evidence>
<dbReference type="EMBL" id="CP002859">
    <property type="protein sequence ID" value="AEI51073.1"/>
    <property type="molecule type" value="Genomic_DNA"/>
</dbReference>
<dbReference type="AlphaFoldDB" id="A0A7U4E882"/>
<name>A0A7U4E882_RUNSL</name>
<evidence type="ECO:0000313" key="2">
    <source>
        <dbReference type="Proteomes" id="UP000000493"/>
    </source>
</evidence>
<keyword evidence="2" id="KW-1185">Reference proteome</keyword>
<dbReference type="RefSeq" id="WP_013930362.1">
    <property type="nucleotide sequence ID" value="NC_015703.1"/>
</dbReference>
<reference evidence="2" key="1">
    <citation type="submission" date="2011-06" db="EMBL/GenBank/DDBJ databases">
        <title>The complete genome of chromosome of Runella slithyformis DSM 19594.</title>
        <authorList>
            <consortium name="US DOE Joint Genome Institute (JGI-PGF)"/>
            <person name="Lucas S."/>
            <person name="Han J."/>
            <person name="Lapidus A."/>
            <person name="Bruce D."/>
            <person name="Goodwin L."/>
            <person name="Pitluck S."/>
            <person name="Peters L."/>
            <person name="Kyrpides N."/>
            <person name="Mavromatis K."/>
            <person name="Ivanova N."/>
            <person name="Ovchinnikova G."/>
            <person name="Zhang X."/>
            <person name="Misra M."/>
            <person name="Detter J.C."/>
            <person name="Tapia R."/>
            <person name="Han C."/>
            <person name="Land M."/>
            <person name="Hauser L."/>
            <person name="Markowitz V."/>
            <person name="Cheng J.-F."/>
            <person name="Hugenholtz P."/>
            <person name="Woyke T."/>
            <person name="Wu D."/>
            <person name="Tindall B."/>
            <person name="Faehrich R."/>
            <person name="Brambilla E."/>
            <person name="Klenk H.-P."/>
            <person name="Eisen J.A."/>
        </authorList>
    </citation>
    <scope>NUCLEOTIDE SEQUENCE [LARGE SCALE GENOMIC DNA]</scope>
    <source>
        <strain evidence="2">ATCC 29530 / DSM 19594 / LMG 11500 / NCIMB 11436 / LSU 4</strain>
    </source>
</reference>
<dbReference type="KEGG" id="rsi:Runsl_4756"/>
<proteinExistence type="predicted"/>